<reference evidence="1 2" key="1">
    <citation type="submission" date="2019-02" db="EMBL/GenBank/DDBJ databases">
        <authorList>
            <person name="Fomenkov A."/>
            <person name="Dubinina G."/>
            <person name="Grabovich M."/>
            <person name="Vincze T."/>
            <person name="Roberts R.J."/>
        </authorList>
    </citation>
    <scope>NUCLEOTIDE SEQUENCE [LARGE SCALE GENOMIC DNA]</scope>
    <source>
        <strain evidence="1 2">P</strain>
    </source>
</reference>
<proteinExistence type="predicted"/>
<protein>
    <submittedName>
        <fullName evidence="1">Uncharacterized protein</fullName>
    </submittedName>
</protein>
<gene>
    <name evidence="1" type="ORF">EW093_00785</name>
</gene>
<evidence type="ECO:0000313" key="1">
    <source>
        <dbReference type="EMBL" id="QEN03300.1"/>
    </source>
</evidence>
<dbReference type="EMBL" id="CP035807">
    <property type="protein sequence ID" value="QEN03300.1"/>
    <property type="molecule type" value="Genomic_DNA"/>
</dbReference>
<evidence type="ECO:0000313" key="2">
    <source>
        <dbReference type="Proteomes" id="UP000323824"/>
    </source>
</evidence>
<dbReference type="KEGG" id="sper:EW093_00785"/>
<dbReference type="Proteomes" id="UP000323824">
    <property type="component" value="Chromosome"/>
</dbReference>
<dbReference type="InterPro" id="IPR045941">
    <property type="entry name" value="DUF6361"/>
</dbReference>
<dbReference type="RefSeq" id="WP_149566560.1">
    <property type="nucleotide sequence ID" value="NZ_CP035807.1"/>
</dbReference>
<accession>A0A5C1Q8D2</accession>
<organism evidence="1 2">
    <name type="scientific">Thiospirochaeta perfilievii</name>
    <dbReference type="NCBI Taxonomy" id="252967"/>
    <lineage>
        <taxon>Bacteria</taxon>
        <taxon>Pseudomonadati</taxon>
        <taxon>Spirochaetota</taxon>
        <taxon>Spirochaetia</taxon>
        <taxon>Spirochaetales</taxon>
        <taxon>Spirochaetaceae</taxon>
        <taxon>Thiospirochaeta</taxon>
    </lineage>
</organism>
<name>A0A5C1Q8D2_9SPIO</name>
<reference evidence="1 2" key="2">
    <citation type="submission" date="2019-09" db="EMBL/GenBank/DDBJ databases">
        <title>Complete Genome Sequence and Methylome Analysis of free living Spirochaetas.</title>
        <authorList>
            <person name="Leshcheva N."/>
            <person name="Mikheeva N."/>
        </authorList>
    </citation>
    <scope>NUCLEOTIDE SEQUENCE [LARGE SCALE GENOMIC DNA]</scope>
    <source>
        <strain evidence="1 2">P</strain>
    </source>
</reference>
<dbReference type="OrthoDB" id="1825624at2"/>
<keyword evidence="2" id="KW-1185">Reference proteome</keyword>
<sequence length="402" mass="47175">MESGWGWINFSSKDRDRSLAIISVLKGKGVVDELGIGVSRDVISDSLFPGLSTIQTRAKYFLFTPIIVARYRKDKPNITLVKYFQEKESEYLECMASTYRGKDENGIFGITLDNAKSLQRKPSSIYWNGQQVLGIIRNNLHNRSLRHYFEQNRNKVNPDHYSEEDVPDSSTDKSGISLEEKIIVSFDPKNINLTDSEAKYLIETMKLKLVDDNKDCLFLNLLVDYELGRKFLSCDSFYEFYKEYIDDISNENLKKRVINAYNFSYYMYGAHLLYNLLLQEKIEDSQILEEYTEKFRLWLLDIKNVKYDHINHLESLQEVKSKANKFVEDWVSSIKSGKSMDILKKLIEEQEFKSKTGRARLKKSKLPPEVFNRVWYGMKYQDYRFNQVKNILTDIYKGLDLC</sequence>
<dbReference type="AlphaFoldDB" id="A0A5C1Q8D2"/>
<dbReference type="Pfam" id="PF19888">
    <property type="entry name" value="DUF6361"/>
    <property type="match status" value="1"/>
</dbReference>